<dbReference type="Pfam" id="PF00211">
    <property type="entry name" value="Guanylate_cyc"/>
    <property type="match status" value="1"/>
</dbReference>
<dbReference type="InterPro" id="IPR001054">
    <property type="entry name" value="A/G_cyclase"/>
</dbReference>
<dbReference type="GO" id="GO:0007168">
    <property type="term" value="P:receptor guanylyl cyclase signaling pathway"/>
    <property type="evidence" value="ECO:0007669"/>
    <property type="project" value="TreeGrafter"/>
</dbReference>
<feature type="domain" description="Guanylate cyclase" evidence="7">
    <location>
        <begin position="1"/>
        <end position="119"/>
    </location>
</feature>
<dbReference type="GO" id="GO:0004383">
    <property type="term" value="F:guanylate cyclase activity"/>
    <property type="evidence" value="ECO:0007669"/>
    <property type="project" value="TreeGrafter"/>
</dbReference>
<reference evidence="9" key="3">
    <citation type="submission" date="2015-06" db="UniProtKB">
        <authorList>
            <consortium name="EnsemblProtists"/>
        </authorList>
    </citation>
    <scope>IDENTIFICATION</scope>
</reference>
<dbReference type="PROSITE" id="PS50125">
    <property type="entry name" value="GUANYLATE_CYCLASE_2"/>
    <property type="match status" value="1"/>
</dbReference>
<keyword evidence="2" id="KW-0812">Transmembrane</keyword>
<dbReference type="Proteomes" id="UP000011087">
    <property type="component" value="Unassembled WGS sequence"/>
</dbReference>
<dbReference type="SUPFAM" id="SSF55073">
    <property type="entry name" value="Nucleotide cyclase"/>
    <property type="match status" value="1"/>
</dbReference>
<evidence type="ECO:0000256" key="3">
    <source>
        <dbReference type="ARBA" id="ARBA00022741"/>
    </source>
</evidence>
<dbReference type="GO" id="GO:0001653">
    <property type="term" value="F:peptide receptor activity"/>
    <property type="evidence" value="ECO:0007669"/>
    <property type="project" value="TreeGrafter"/>
</dbReference>
<keyword evidence="6" id="KW-0456">Lyase</keyword>
<evidence type="ECO:0000259" key="7">
    <source>
        <dbReference type="PROSITE" id="PS50125"/>
    </source>
</evidence>
<accession>L1IJD2</accession>
<evidence type="ECO:0000256" key="2">
    <source>
        <dbReference type="ARBA" id="ARBA00022692"/>
    </source>
</evidence>
<comment type="subcellular location">
    <subcellularLocation>
        <location evidence="1">Membrane</location>
    </subcellularLocation>
</comment>
<dbReference type="EMBL" id="JH993076">
    <property type="protein sequence ID" value="EKX36331.1"/>
    <property type="molecule type" value="Genomic_DNA"/>
</dbReference>
<dbReference type="GO" id="GO:0004016">
    <property type="term" value="F:adenylate cyclase activity"/>
    <property type="evidence" value="ECO:0007669"/>
    <property type="project" value="TreeGrafter"/>
</dbReference>
<keyword evidence="5" id="KW-0472">Membrane</keyword>
<name>L1IJD2_GUITC</name>
<dbReference type="GeneID" id="17293029"/>
<dbReference type="Gene3D" id="3.30.70.1230">
    <property type="entry name" value="Nucleotide cyclase"/>
    <property type="match status" value="1"/>
</dbReference>
<dbReference type="PANTHER" id="PTHR11920">
    <property type="entry name" value="GUANYLYL CYCLASE"/>
    <property type="match status" value="1"/>
</dbReference>
<dbReference type="eggNOG" id="KOG4171">
    <property type="taxonomic scope" value="Eukaryota"/>
</dbReference>
<dbReference type="InterPro" id="IPR050401">
    <property type="entry name" value="Cyclic_nucleotide_synthase"/>
</dbReference>
<dbReference type="GO" id="GO:0000166">
    <property type="term" value="F:nucleotide binding"/>
    <property type="evidence" value="ECO:0007669"/>
    <property type="project" value="UniProtKB-KW"/>
</dbReference>
<dbReference type="RefSeq" id="XP_005823311.1">
    <property type="nucleotide sequence ID" value="XM_005823254.1"/>
</dbReference>
<feature type="non-terminal residue" evidence="8">
    <location>
        <position position="165"/>
    </location>
</feature>
<dbReference type="PANTHER" id="PTHR11920:SF335">
    <property type="entry name" value="GUANYLATE CYCLASE"/>
    <property type="match status" value="1"/>
</dbReference>
<dbReference type="AlphaFoldDB" id="L1IJD2"/>
<reference evidence="10" key="2">
    <citation type="submission" date="2012-11" db="EMBL/GenBank/DDBJ databases">
        <authorList>
            <person name="Kuo A."/>
            <person name="Curtis B.A."/>
            <person name="Tanifuji G."/>
            <person name="Burki F."/>
            <person name="Gruber A."/>
            <person name="Irimia M."/>
            <person name="Maruyama S."/>
            <person name="Arias M.C."/>
            <person name="Ball S.G."/>
            <person name="Gile G.H."/>
            <person name="Hirakawa Y."/>
            <person name="Hopkins J.F."/>
            <person name="Rensing S.A."/>
            <person name="Schmutz J."/>
            <person name="Symeonidi A."/>
            <person name="Elias M."/>
            <person name="Eveleigh R.J."/>
            <person name="Herman E.K."/>
            <person name="Klute M.J."/>
            <person name="Nakayama T."/>
            <person name="Obornik M."/>
            <person name="Reyes-Prieto A."/>
            <person name="Armbrust E.V."/>
            <person name="Aves S.J."/>
            <person name="Beiko R.G."/>
            <person name="Coutinho P."/>
            <person name="Dacks J.B."/>
            <person name="Durnford D.G."/>
            <person name="Fast N.M."/>
            <person name="Green B.R."/>
            <person name="Grisdale C."/>
            <person name="Hempe F."/>
            <person name="Henrissat B."/>
            <person name="Hoppner M.P."/>
            <person name="Ishida K.-I."/>
            <person name="Kim E."/>
            <person name="Koreny L."/>
            <person name="Kroth P.G."/>
            <person name="Liu Y."/>
            <person name="Malik S.-B."/>
            <person name="Maier U.G."/>
            <person name="McRose D."/>
            <person name="Mock T."/>
            <person name="Neilson J.A."/>
            <person name="Onodera N.T."/>
            <person name="Poole A.M."/>
            <person name="Pritham E.J."/>
            <person name="Richards T.A."/>
            <person name="Rocap G."/>
            <person name="Roy S.W."/>
            <person name="Sarai C."/>
            <person name="Schaack S."/>
            <person name="Shirato S."/>
            <person name="Slamovits C.H."/>
            <person name="Spencer D.F."/>
            <person name="Suzuki S."/>
            <person name="Worden A.Z."/>
            <person name="Zauner S."/>
            <person name="Barry K."/>
            <person name="Bell C."/>
            <person name="Bharti A.K."/>
            <person name="Crow J.A."/>
            <person name="Grimwood J."/>
            <person name="Kramer R."/>
            <person name="Lindquist E."/>
            <person name="Lucas S."/>
            <person name="Salamov A."/>
            <person name="McFadden G.I."/>
            <person name="Lane C.E."/>
            <person name="Keeling P.J."/>
            <person name="Gray M.W."/>
            <person name="Grigoriev I.V."/>
            <person name="Archibald J.M."/>
        </authorList>
    </citation>
    <scope>NUCLEOTIDE SEQUENCE</scope>
    <source>
        <strain evidence="10">CCMP2712</strain>
    </source>
</reference>
<evidence type="ECO:0000313" key="8">
    <source>
        <dbReference type="EMBL" id="EKX36331.1"/>
    </source>
</evidence>
<proteinExistence type="predicted"/>
<evidence type="ECO:0000256" key="6">
    <source>
        <dbReference type="ARBA" id="ARBA00023239"/>
    </source>
</evidence>
<dbReference type="EnsemblProtists" id="EKX36331">
    <property type="protein sequence ID" value="EKX36331"/>
    <property type="gene ID" value="GUITHDRAFT_48850"/>
</dbReference>
<keyword evidence="4" id="KW-1133">Transmembrane helix</keyword>
<dbReference type="PaxDb" id="55529-EKX36331"/>
<keyword evidence="10" id="KW-1185">Reference proteome</keyword>
<gene>
    <name evidence="8" type="ORF">GUITHDRAFT_48850</name>
</gene>
<evidence type="ECO:0000256" key="1">
    <source>
        <dbReference type="ARBA" id="ARBA00004370"/>
    </source>
</evidence>
<evidence type="ECO:0000313" key="10">
    <source>
        <dbReference type="Proteomes" id="UP000011087"/>
    </source>
</evidence>
<dbReference type="CDD" id="cd07302">
    <property type="entry name" value="CHD"/>
    <property type="match status" value="1"/>
</dbReference>
<dbReference type="SMART" id="SM00044">
    <property type="entry name" value="CYCc"/>
    <property type="match status" value="1"/>
</dbReference>
<evidence type="ECO:0000313" key="9">
    <source>
        <dbReference type="EnsemblProtists" id="EKX36331"/>
    </source>
</evidence>
<dbReference type="HOGENOM" id="CLU_001072_6_2_1"/>
<reference evidence="8 10" key="1">
    <citation type="journal article" date="2012" name="Nature">
        <title>Algal genomes reveal evolutionary mosaicism and the fate of nucleomorphs.</title>
        <authorList>
            <consortium name="DOE Joint Genome Institute"/>
            <person name="Curtis B.A."/>
            <person name="Tanifuji G."/>
            <person name="Burki F."/>
            <person name="Gruber A."/>
            <person name="Irimia M."/>
            <person name="Maruyama S."/>
            <person name="Arias M.C."/>
            <person name="Ball S.G."/>
            <person name="Gile G.H."/>
            <person name="Hirakawa Y."/>
            <person name="Hopkins J.F."/>
            <person name="Kuo A."/>
            <person name="Rensing S.A."/>
            <person name="Schmutz J."/>
            <person name="Symeonidi A."/>
            <person name="Elias M."/>
            <person name="Eveleigh R.J."/>
            <person name="Herman E.K."/>
            <person name="Klute M.J."/>
            <person name="Nakayama T."/>
            <person name="Obornik M."/>
            <person name="Reyes-Prieto A."/>
            <person name="Armbrust E.V."/>
            <person name="Aves S.J."/>
            <person name="Beiko R.G."/>
            <person name="Coutinho P."/>
            <person name="Dacks J.B."/>
            <person name="Durnford D.G."/>
            <person name="Fast N.M."/>
            <person name="Green B.R."/>
            <person name="Grisdale C.J."/>
            <person name="Hempel F."/>
            <person name="Henrissat B."/>
            <person name="Hoppner M.P."/>
            <person name="Ishida K."/>
            <person name="Kim E."/>
            <person name="Koreny L."/>
            <person name="Kroth P.G."/>
            <person name="Liu Y."/>
            <person name="Malik S.B."/>
            <person name="Maier U.G."/>
            <person name="McRose D."/>
            <person name="Mock T."/>
            <person name="Neilson J.A."/>
            <person name="Onodera N.T."/>
            <person name="Poole A.M."/>
            <person name="Pritham E.J."/>
            <person name="Richards T.A."/>
            <person name="Rocap G."/>
            <person name="Roy S.W."/>
            <person name="Sarai C."/>
            <person name="Schaack S."/>
            <person name="Shirato S."/>
            <person name="Slamovits C.H."/>
            <person name="Spencer D.F."/>
            <person name="Suzuki S."/>
            <person name="Worden A.Z."/>
            <person name="Zauner S."/>
            <person name="Barry K."/>
            <person name="Bell C."/>
            <person name="Bharti A.K."/>
            <person name="Crow J.A."/>
            <person name="Grimwood J."/>
            <person name="Kramer R."/>
            <person name="Lindquist E."/>
            <person name="Lucas S."/>
            <person name="Salamov A."/>
            <person name="McFadden G.I."/>
            <person name="Lane C.E."/>
            <person name="Keeling P.J."/>
            <person name="Gray M.W."/>
            <person name="Grigoriev I.V."/>
            <person name="Archibald J.M."/>
        </authorList>
    </citation>
    <scope>NUCLEOTIDE SEQUENCE</scope>
    <source>
        <strain evidence="8 10">CCMP2712</strain>
    </source>
</reference>
<dbReference type="GO" id="GO:0035556">
    <property type="term" value="P:intracellular signal transduction"/>
    <property type="evidence" value="ECO:0007669"/>
    <property type="project" value="InterPro"/>
</dbReference>
<feature type="non-terminal residue" evidence="8">
    <location>
        <position position="1"/>
    </location>
</feature>
<keyword evidence="3" id="KW-0547">Nucleotide-binding</keyword>
<sequence>KVFNFIDKVFSDFDAIVESFGMFKYHHIQDSYVIACPRSANPFDAPMHHDEYVLYSTRRMIQLADCLIRRARLYFSASGHVLWAKVGISSGPVAGAVVGYQRRFYCLFGDTINTSARMCSHSEPSRILCTQSVMDVLKRGNFPEISLVEKPTIDVKGKGLMTCYF</sequence>
<dbReference type="GO" id="GO:0005886">
    <property type="term" value="C:plasma membrane"/>
    <property type="evidence" value="ECO:0007669"/>
    <property type="project" value="TreeGrafter"/>
</dbReference>
<evidence type="ECO:0000256" key="4">
    <source>
        <dbReference type="ARBA" id="ARBA00022989"/>
    </source>
</evidence>
<organism evidence="8">
    <name type="scientific">Guillardia theta (strain CCMP2712)</name>
    <name type="common">Cryptophyte</name>
    <dbReference type="NCBI Taxonomy" id="905079"/>
    <lineage>
        <taxon>Eukaryota</taxon>
        <taxon>Cryptophyceae</taxon>
        <taxon>Pyrenomonadales</taxon>
        <taxon>Geminigeraceae</taxon>
        <taxon>Guillardia</taxon>
    </lineage>
</organism>
<dbReference type="KEGG" id="gtt:GUITHDRAFT_48850"/>
<evidence type="ECO:0000256" key="5">
    <source>
        <dbReference type="ARBA" id="ARBA00023136"/>
    </source>
</evidence>
<protein>
    <recommendedName>
        <fullName evidence="7">Guanylate cyclase domain-containing protein</fullName>
    </recommendedName>
</protein>
<dbReference type="STRING" id="905079.L1IJD2"/>
<dbReference type="InterPro" id="IPR029787">
    <property type="entry name" value="Nucleotide_cyclase"/>
</dbReference>